<comment type="subcellular location">
    <subcellularLocation>
        <location evidence="1">Cell outer membrane</location>
    </subcellularLocation>
</comment>
<protein>
    <submittedName>
        <fullName evidence="5">Outer membrane beta-barrel protein</fullName>
    </submittedName>
</protein>
<evidence type="ECO:0000313" key="5">
    <source>
        <dbReference type="EMBL" id="MFD1304075.1"/>
    </source>
</evidence>
<keyword evidence="6" id="KW-1185">Reference proteome</keyword>
<dbReference type="InterPro" id="IPR018759">
    <property type="entry name" value="BBP2_2"/>
</dbReference>
<comment type="caution">
    <text evidence="5">The sequence shown here is derived from an EMBL/GenBank/DDBJ whole genome shotgun (WGS) entry which is preliminary data.</text>
</comment>
<feature type="compositionally biased region" description="Low complexity" evidence="4">
    <location>
        <begin position="57"/>
        <end position="90"/>
    </location>
</feature>
<sequence>MTRAGPIAGWRKGGLHGLVLTAAIALPGAESLAQAIPTPSNQTLSNRGTRPGTATFGSSNPSSASGASSEGGPTLRGSGASGDASTGALSPIDDSASQMGDGPSSAPARPRSRAPVPSATTRAGNNRTLTDILRQRAIPPRRFGLATVRPVRAIVQTPPPDLRLTPVIRSAVVGAPLPTPSPAPPLPPSLTLLPLAGISTPGAFLGAALRQPLAVDQAYAPLGVKVGTFTFLPVFQQSVGYDTNPDQITANRAKGSLALRTEGELAFRSDWSNHELAGELRGGYLDFPDNQAASRPNGAGAVRLRLDANRSTSIDVETRFLVDTQRPGSPDINATLSNRPIVASYGTTIGVTETFNRLQVSLRGLIDRSEFENAALSNGAVLNQSDRNLNQYGLRLRVAYEISPTITPFVDVLADTRVYDLRTDSNGIRRDSDGVTLTGGARVALTRFISGEVSAGLQHRTYVDPSLKDLTAPIVNAALIWTASPLTTVRLNATTGIIETAIPGSSGVLTQAATLEVQHDLLRNLSITLGAGYLASDYDRVNITERGFSATARLDYRFNRWLSLRGSYIYQQIDSSSAGSSFSANTWLLGLRVSP</sequence>
<keyword evidence="2" id="KW-0472">Membrane</keyword>
<evidence type="ECO:0000256" key="4">
    <source>
        <dbReference type="SAM" id="MobiDB-lite"/>
    </source>
</evidence>
<feature type="compositionally biased region" description="Polar residues" evidence="4">
    <location>
        <begin position="37"/>
        <end position="48"/>
    </location>
</feature>
<dbReference type="Proteomes" id="UP001597176">
    <property type="component" value="Unassembled WGS sequence"/>
</dbReference>
<organism evidence="5 6">
    <name type="scientific">Methylobacterium marchantiae</name>
    <dbReference type="NCBI Taxonomy" id="600331"/>
    <lineage>
        <taxon>Bacteria</taxon>
        <taxon>Pseudomonadati</taxon>
        <taxon>Pseudomonadota</taxon>
        <taxon>Alphaproteobacteria</taxon>
        <taxon>Hyphomicrobiales</taxon>
        <taxon>Methylobacteriaceae</taxon>
        <taxon>Methylobacterium</taxon>
    </lineage>
</organism>
<evidence type="ECO:0000313" key="6">
    <source>
        <dbReference type="Proteomes" id="UP001597176"/>
    </source>
</evidence>
<feature type="compositionally biased region" description="Polar residues" evidence="4">
    <location>
        <begin position="120"/>
        <end position="129"/>
    </location>
</feature>
<evidence type="ECO:0000256" key="1">
    <source>
        <dbReference type="ARBA" id="ARBA00004442"/>
    </source>
</evidence>
<dbReference type="InterPro" id="IPR036942">
    <property type="entry name" value="Beta-barrel_TonB_sf"/>
</dbReference>
<evidence type="ECO:0000256" key="2">
    <source>
        <dbReference type="ARBA" id="ARBA00023136"/>
    </source>
</evidence>
<feature type="region of interest" description="Disordered" evidence="4">
    <location>
        <begin position="36"/>
        <end position="129"/>
    </location>
</feature>
<reference evidence="6" key="1">
    <citation type="journal article" date="2019" name="Int. J. Syst. Evol. Microbiol.">
        <title>The Global Catalogue of Microorganisms (GCM) 10K type strain sequencing project: providing services to taxonomists for standard genome sequencing and annotation.</title>
        <authorList>
            <consortium name="The Broad Institute Genomics Platform"/>
            <consortium name="The Broad Institute Genome Sequencing Center for Infectious Disease"/>
            <person name="Wu L."/>
            <person name="Ma J."/>
        </authorList>
    </citation>
    <scope>NUCLEOTIDE SEQUENCE [LARGE SCALE GENOMIC DNA]</scope>
    <source>
        <strain evidence="6">CCUG 56108</strain>
    </source>
</reference>
<keyword evidence="3" id="KW-0998">Cell outer membrane</keyword>
<dbReference type="Pfam" id="PF10082">
    <property type="entry name" value="BBP2_2"/>
    <property type="match status" value="1"/>
</dbReference>
<name>A0ABW3X5J3_9HYPH</name>
<accession>A0ABW3X5J3</accession>
<dbReference type="SUPFAM" id="SSF56935">
    <property type="entry name" value="Porins"/>
    <property type="match status" value="1"/>
</dbReference>
<dbReference type="RefSeq" id="WP_238208691.1">
    <property type="nucleotide sequence ID" value="NZ_JBHTND010000051.1"/>
</dbReference>
<feature type="compositionally biased region" description="Low complexity" evidence="4">
    <location>
        <begin position="103"/>
        <end position="119"/>
    </location>
</feature>
<proteinExistence type="predicted"/>
<gene>
    <name evidence="5" type="ORF">ACFQ4G_21150</name>
</gene>
<dbReference type="EMBL" id="JBHTND010000051">
    <property type="protein sequence ID" value="MFD1304075.1"/>
    <property type="molecule type" value="Genomic_DNA"/>
</dbReference>
<evidence type="ECO:0000256" key="3">
    <source>
        <dbReference type="ARBA" id="ARBA00023237"/>
    </source>
</evidence>
<dbReference type="Gene3D" id="2.40.170.20">
    <property type="entry name" value="TonB-dependent receptor, beta-barrel domain"/>
    <property type="match status" value="1"/>
</dbReference>